<name>A0ACB8KW06_CITSI</name>
<protein>
    <submittedName>
        <fullName evidence="1">Ribonuclease H protein</fullName>
    </submittedName>
</protein>
<evidence type="ECO:0000313" key="1">
    <source>
        <dbReference type="EMBL" id="KAH9758494.1"/>
    </source>
</evidence>
<proteinExistence type="predicted"/>
<organism evidence="1 2">
    <name type="scientific">Citrus sinensis</name>
    <name type="common">Sweet orange</name>
    <name type="synonym">Citrus aurantium var. sinensis</name>
    <dbReference type="NCBI Taxonomy" id="2711"/>
    <lineage>
        <taxon>Eukaryota</taxon>
        <taxon>Viridiplantae</taxon>
        <taxon>Streptophyta</taxon>
        <taxon>Embryophyta</taxon>
        <taxon>Tracheophyta</taxon>
        <taxon>Spermatophyta</taxon>
        <taxon>Magnoliopsida</taxon>
        <taxon>eudicotyledons</taxon>
        <taxon>Gunneridae</taxon>
        <taxon>Pentapetalae</taxon>
        <taxon>rosids</taxon>
        <taxon>malvids</taxon>
        <taxon>Sapindales</taxon>
        <taxon>Rutaceae</taxon>
        <taxon>Aurantioideae</taxon>
        <taxon>Citrus</taxon>
    </lineage>
</organism>
<keyword evidence="2" id="KW-1185">Reference proteome</keyword>
<sequence>MATMNNRKRNILGAYWERLSTLSAAPRLCGGDFNQILKVKEKRRGVDKIFWSFDHRGIFTVRSAYDSICSHNPAIKEEMWSLAWSWKGPQSVRLFLWQIMHGSLKTHGELVRRHIPVSMACDRCGAPVEDILHALRDCPCIKRVWLCLVSEGDYNFFFHDNLRDWIVANLQNKSKPASHIPWECVFGVAVWRLWFWRNHFMVEGKLVDSSAIIMDVMARVNEIHRINFSHMSQQPRRRRDFCRLAGAGGVIRDYAGNWISGFCMNIGECTLVMAELWGLYQGLLLAWEAGIKWLLVEVDSLCVTQMISKQVVVPNVSYALVVAVRDLLNRNWQVCLTHIYREANSVADFMANMALSLPNTKLGFPSGENSSLPVAIFNGPEPFRGKSGSVSFCGLTHQLVEEGKLMSAPFQEDKGSFLWILAPVVLISSLILPQMFLGNVIEDFIKDNLLMEIVSSLTFESMFYVGLAIFLRITDRVQRPYLQFSPKRWGLITGLRGYLTSAFFTTGLKVVAPLFAVYVTWPVLRLPALVAVLPFLVGCAAQLAFETNLDKRGSSCWPLIPIIFEVYRLYQLSKAANFIERLMFSMKDLPRSPELLERGSAMVSMVVIFQILGVVCLWSLLTFLLRLFPSRPVAENY</sequence>
<reference evidence="2" key="1">
    <citation type="journal article" date="2023" name="Hortic. Res.">
        <title>A chromosome-level phased genome enabling allele-level studies in sweet orange: a case study on citrus Huanglongbing tolerance.</title>
        <authorList>
            <person name="Wu B."/>
            <person name="Yu Q."/>
            <person name="Deng Z."/>
            <person name="Duan Y."/>
            <person name="Luo F."/>
            <person name="Gmitter F. Jr."/>
        </authorList>
    </citation>
    <scope>NUCLEOTIDE SEQUENCE [LARGE SCALE GENOMIC DNA]</scope>
    <source>
        <strain evidence="2">cv. Valencia</strain>
    </source>
</reference>
<accession>A0ACB8KW06</accession>
<evidence type="ECO:0000313" key="2">
    <source>
        <dbReference type="Proteomes" id="UP000829398"/>
    </source>
</evidence>
<gene>
    <name evidence="1" type="ORF">KPL71_016710</name>
</gene>
<dbReference type="EMBL" id="CM039174">
    <property type="protein sequence ID" value="KAH9758494.1"/>
    <property type="molecule type" value="Genomic_DNA"/>
</dbReference>
<comment type="caution">
    <text evidence="1">The sequence shown here is derived from an EMBL/GenBank/DDBJ whole genome shotgun (WGS) entry which is preliminary data.</text>
</comment>
<dbReference type="Proteomes" id="UP000829398">
    <property type="component" value="Chromosome 5"/>
</dbReference>